<feature type="domain" description="Rhodanese" evidence="1">
    <location>
        <begin position="21"/>
        <end position="105"/>
    </location>
</feature>
<organism evidence="2 3">
    <name type="scientific">Cyclobacterium amurskyense</name>
    <dbReference type="NCBI Taxonomy" id="320787"/>
    <lineage>
        <taxon>Bacteria</taxon>
        <taxon>Pseudomonadati</taxon>
        <taxon>Bacteroidota</taxon>
        <taxon>Cytophagia</taxon>
        <taxon>Cytophagales</taxon>
        <taxon>Cyclobacteriaceae</taxon>
        <taxon>Cyclobacterium</taxon>
    </lineage>
</organism>
<proteinExistence type="predicted"/>
<dbReference type="Gene3D" id="3.40.250.10">
    <property type="entry name" value="Rhodanese-like domain"/>
    <property type="match status" value="1"/>
</dbReference>
<dbReference type="STRING" id="320787.CA2015_3777"/>
<reference evidence="2 3" key="1">
    <citation type="submission" date="2015-07" db="EMBL/GenBank/DDBJ databases">
        <authorList>
            <person name="Kim K.M."/>
        </authorList>
    </citation>
    <scope>NUCLEOTIDE SEQUENCE [LARGE SCALE GENOMIC DNA]</scope>
    <source>
        <strain evidence="2 3">KCTC 12363</strain>
    </source>
</reference>
<dbReference type="InterPro" id="IPR050229">
    <property type="entry name" value="GlpE_sulfurtransferase"/>
</dbReference>
<evidence type="ECO:0000313" key="3">
    <source>
        <dbReference type="Proteomes" id="UP000036520"/>
    </source>
</evidence>
<evidence type="ECO:0000259" key="1">
    <source>
        <dbReference type="PROSITE" id="PS50206"/>
    </source>
</evidence>
<keyword evidence="3" id="KW-1185">Reference proteome</keyword>
<dbReference type="PANTHER" id="PTHR43031">
    <property type="entry name" value="FAD-DEPENDENT OXIDOREDUCTASE"/>
    <property type="match status" value="1"/>
</dbReference>
<dbReference type="EMBL" id="CP012040">
    <property type="protein sequence ID" value="AKP53149.1"/>
    <property type="molecule type" value="Genomic_DNA"/>
</dbReference>
<dbReference type="CDD" id="cd00158">
    <property type="entry name" value="RHOD"/>
    <property type="match status" value="1"/>
</dbReference>
<dbReference type="SMART" id="SM00450">
    <property type="entry name" value="RHOD"/>
    <property type="match status" value="1"/>
</dbReference>
<dbReference type="Pfam" id="PF00581">
    <property type="entry name" value="Rhodanese"/>
    <property type="match status" value="1"/>
</dbReference>
<keyword evidence="2" id="KW-0808">Transferase</keyword>
<dbReference type="PANTHER" id="PTHR43031:SF1">
    <property type="entry name" value="PYRIDINE NUCLEOTIDE-DISULPHIDE OXIDOREDUCTASE"/>
    <property type="match status" value="1"/>
</dbReference>
<dbReference type="InterPro" id="IPR036873">
    <property type="entry name" value="Rhodanese-like_dom_sf"/>
</dbReference>
<accession>A0A0H4PFZ7</accession>
<dbReference type="PATRIC" id="fig|320787.5.peg.4134"/>
<dbReference type="OrthoDB" id="9808735at2"/>
<dbReference type="Proteomes" id="UP000036520">
    <property type="component" value="Chromosome"/>
</dbReference>
<dbReference type="GO" id="GO:0016740">
    <property type="term" value="F:transferase activity"/>
    <property type="evidence" value="ECO:0007669"/>
    <property type="project" value="UniProtKB-KW"/>
</dbReference>
<evidence type="ECO:0000313" key="2">
    <source>
        <dbReference type="EMBL" id="AKP53149.1"/>
    </source>
</evidence>
<protein>
    <submittedName>
        <fullName evidence="2">Rhodanese-related sulfurtransferase</fullName>
    </submittedName>
</protein>
<dbReference type="PROSITE" id="PS50206">
    <property type="entry name" value="RHODANESE_3"/>
    <property type="match status" value="1"/>
</dbReference>
<sequence length="106" mass="11581">MLNTLKQLFGFGPKVDYNQLLKQGAIILDVRSKGEYQGGHIKGSTNIPVDTLSSNLGRLKDKNKPIITCCASGMRSASAKRILKSKGYNVVHNGGAWNSLQNKIHQ</sequence>
<gene>
    <name evidence="2" type="ORF">CA2015_3777</name>
</gene>
<dbReference type="InterPro" id="IPR001763">
    <property type="entry name" value="Rhodanese-like_dom"/>
</dbReference>
<dbReference type="RefSeq" id="WP_048643281.1">
    <property type="nucleotide sequence ID" value="NZ_CP012040.1"/>
</dbReference>
<dbReference type="KEGG" id="camu:CA2015_3777"/>
<dbReference type="AlphaFoldDB" id="A0A0H4PFZ7"/>
<dbReference type="SUPFAM" id="SSF52821">
    <property type="entry name" value="Rhodanese/Cell cycle control phosphatase"/>
    <property type="match status" value="1"/>
</dbReference>
<name>A0A0H4PFZ7_9BACT</name>